<proteinExistence type="predicted"/>
<dbReference type="SUPFAM" id="SSF47473">
    <property type="entry name" value="EF-hand"/>
    <property type="match status" value="1"/>
</dbReference>
<protein>
    <submittedName>
        <fullName evidence="3">EF hand</fullName>
    </submittedName>
</protein>
<dbReference type="Proteomes" id="UP000031338">
    <property type="component" value="Unassembled WGS sequence"/>
</dbReference>
<dbReference type="RefSeq" id="WP_082013320.1">
    <property type="nucleotide sequence ID" value="NZ_JRVC01000006.1"/>
</dbReference>
<dbReference type="Gene3D" id="1.10.238.10">
    <property type="entry name" value="EF-hand"/>
    <property type="match status" value="1"/>
</dbReference>
<dbReference type="GO" id="GO:0005509">
    <property type="term" value="F:calcium ion binding"/>
    <property type="evidence" value="ECO:0007669"/>
    <property type="project" value="InterPro"/>
</dbReference>
<reference evidence="3 4" key="1">
    <citation type="submission" date="2014-10" db="EMBL/GenBank/DDBJ databases">
        <title>Draft genome sequence of Novosphingobium subterraneum DSM 12447.</title>
        <authorList>
            <person name="Gan H.M."/>
            <person name="Gan H.Y."/>
            <person name="Savka M.A."/>
        </authorList>
    </citation>
    <scope>NUCLEOTIDE SEQUENCE [LARGE SCALE GENOMIC DNA]</scope>
    <source>
        <strain evidence="3 4">DSM 12447</strain>
    </source>
</reference>
<gene>
    <name evidence="3" type="ORF">NJ75_01672</name>
</gene>
<dbReference type="InterPro" id="IPR018247">
    <property type="entry name" value="EF_Hand_1_Ca_BS"/>
</dbReference>
<keyword evidence="1" id="KW-0732">Signal</keyword>
<dbReference type="InterPro" id="IPR011992">
    <property type="entry name" value="EF-hand-dom_pair"/>
</dbReference>
<sequence>MLRKSTLLLAPLCAAVLLAGCDGKEKETGPDVSPTASIPAIAGAEPPVTAVPPSANPLASFDRLDAARDGAISSAEYAQGAQTLFEMMDLKQNGNLDVDQLRAGSAMLAEIDGLTPRDLLAVADADGDGKLTLSEWMAFNNARFSMIDRNGDGMVSRAEWDAPHPAPPRAP</sequence>
<dbReference type="PROSITE" id="PS51257">
    <property type="entry name" value="PROKAR_LIPOPROTEIN"/>
    <property type="match status" value="1"/>
</dbReference>
<feature type="domain" description="EF-hand" evidence="2">
    <location>
        <begin position="143"/>
        <end position="160"/>
    </location>
</feature>
<dbReference type="Pfam" id="PF13202">
    <property type="entry name" value="EF-hand_5"/>
    <property type="match status" value="2"/>
</dbReference>
<dbReference type="InterPro" id="IPR002048">
    <property type="entry name" value="EF_hand_dom"/>
</dbReference>
<evidence type="ECO:0000313" key="4">
    <source>
        <dbReference type="Proteomes" id="UP000031338"/>
    </source>
</evidence>
<dbReference type="EMBL" id="JRVC01000006">
    <property type="protein sequence ID" value="KHS47875.1"/>
    <property type="molecule type" value="Genomic_DNA"/>
</dbReference>
<feature type="signal peptide" evidence="1">
    <location>
        <begin position="1"/>
        <end position="19"/>
    </location>
</feature>
<evidence type="ECO:0000259" key="2">
    <source>
        <dbReference type="Pfam" id="PF13202"/>
    </source>
</evidence>
<dbReference type="AlphaFoldDB" id="A0A0B8ZXP3"/>
<evidence type="ECO:0000313" key="3">
    <source>
        <dbReference type="EMBL" id="KHS47875.1"/>
    </source>
</evidence>
<feature type="domain" description="EF-hand" evidence="2">
    <location>
        <begin position="117"/>
        <end position="139"/>
    </location>
</feature>
<feature type="chain" id="PRO_5002127394" evidence="1">
    <location>
        <begin position="20"/>
        <end position="171"/>
    </location>
</feature>
<evidence type="ECO:0000256" key="1">
    <source>
        <dbReference type="SAM" id="SignalP"/>
    </source>
</evidence>
<dbReference type="PATRIC" id="fig|48936.3.peg.1676"/>
<organism evidence="3 4">
    <name type="scientific">Novosphingobium subterraneum</name>
    <dbReference type="NCBI Taxonomy" id="48936"/>
    <lineage>
        <taxon>Bacteria</taxon>
        <taxon>Pseudomonadati</taxon>
        <taxon>Pseudomonadota</taxon>
        <taxon>Alphaproteobacteria</taxon>
        <taxon>Sphingomonadales</taxon>
        <taxon>Sphingomonadaceae</taxon>
        <taxon>Novosphingobium</taxon>
    </lineage>
</organism>
<name>A0A0B8ZXP3_9SPHN</name>
<dbReference type="PROSITE" id="PS00018">
    <property type="entry name" value="EF_HAND_1"/>
    <property type="match status" value="1"/>
</dbReference>
<comment type="caution">
    <text evidence="3">The sequence shown here is derived from an EMBL/GenBank/DDBJ whole genome shotgun (WGS) entry which is preliminary data.</text>
</comment>
<dbReference type="STRING" id="48936.NJ75_01672"/>
<accession>A0A0B8ZXP3</accession>
<keyword evidence="4" id="KW-1185">Reference proteome</keyword>